<dbReference type="GO" id="GO:0008168">
    <property type="term" value="F:methyltransferase activity"/>
    <property type="evidence" value="ECO:0007669"/>
    <property type="project" value="InterPro"/>
</dbReference>
<dbReference type="InterPro" id="IPR006527">
    <property type="entry name" value="F-box-assoc_dom_typ1"/>
</dbReference>
<dbReference type="InterPro" id="IPR036047">
    <property type="entry name" value="F-box-like_dom_sf"/>
</dbReference>
<dbReference type="SMART" id="SM00256">
    <property type="entry name" value="FBOX"/>
    <property type="match status" value="1"/>
</dbReference>
<reference evidence="2" key="1">
    <citation type="journal article" date="2014" name="Plant Cell">
        <title>Transcriptome Analysis Reveals the Same 17 S-Locus F-Box Genes in Two Haplotypes of the Self-Incompatibility Locus of Petunia inflata.</title>
        <authorList>
            <person name="Williams J.S."/>
            <person name="Der J.P."/>
            <person name="Depamphilis C.W."/>
            <person name="Kao T.H."/>
        </authorList>
    </citation>
    <scope>NUCLEOTIDE SEQUENCE</scope>
</reference>
<protein>
    <submittedName>
        <fullName evidence="2">S12-locus F-box type-13 protein</fullName>
    </submittedName>
</protein>
<dbReference type="Gene3D" id="1.20.1280.50">
    <property type="match status" value="1"/>
</dbReference>
<dbReference type="Pfam" id="PF07734">
    <property type="entry name" value="FBA_1"/>
    <property type="match status" value="1"/>
</dbReference>
<dbReference type="PANTHER" id="PTHR31672:SF13">
    <property type="entry name" value="F-BOX PROTEIN CPR30-LIKE"/>
    <property type="match status" value="1"/>
</dbReference>
<dbReference type="Pfam" id="PF00646">
    <property type="entry name" value="F-box"/>
    <property type="match status" value="1"/>
</dbReference>
<dbReference type="EMBL" id="KJ670442">
    <property type="protein sequence ID" value="AIK66465.1"/>
    <property type="molecule type" value="mRNA"/>
</dbReference>
<dbReference type="InterPro" id="IPR002052">
    <property type="entry name" value="DNA_methylase_N6_adenine_CS"/>
</dbReference>
<name>A0A076YGS7_PETIN</name>
<dbReference type="AlphaFoldDB" id="A0A076YGS7"/>
<feature type="domain" description="F-box" evidence="1">
    <location>
        <begin position="9"/>
        <end position="49"/>
    </location>
</feature>
<dbReference type="GO" id="GO:0003676">
    <property type="term" value="F:nucleic acid binding"/>
    <property type="evidence" value="ECO:0007669"/>
    <property type="project" value="InterPro"/>
</dbReference>
<evidence type="ECO:0000259" key="1">
    <source>
        <dbReference type="SMART" id="SM00256"/>
    </source>
</evidence>
<sequence>MMDGTMKKLPEDMRIYILLRLPVKSLTRFKCVTKSWHTLVQSFNFINFHLHRKSTTKDEFILFRRSIKHPDGFSHVLSFLVDHEGKDDLDPICPDIDMPYLTTGFASSTSHQFTGPSNGLILLTDSLNFLLLNPATRSYRLLPPNPFCCPRGFLRLIYGVGFGHDSIQKNYKVIRVSRVYGDPPYNGRSEMSWESEVYDSSTDSWRQLANVDQELPGPYMHPYSELFYKGTFHWYAQGHMRLLLCFDINTEIFRTMQVPKTCAVRDEKCHSLVAFHECLTFICYPDPRRESSPIQETIEIWIMQEYSINESWIKKYTIRPPPIESPLAIWKDRLLLLQDKSGVLIAYDLNLDEVKEFKLHGHPESLRVIVYKESLTPIPTGSTQVEKF</sequence>
<organism evidence="2">
    <name type="scientific">Petunia integrifolia subsp. inflata</name>
    <dbReference type="NCBI Taxonomy" id="212142"/>
    <lineage>
        <taxon>Eukaryota</taxon>
        <taxon>Viridiplantae</taxon>
        <taxon>Streptophyta</taxon>
        <taxon>Embryophyta</taxon>
        <taxon>Tracheophyta</taxon>
        <taxon>Spermatophyta</taxon>
        <taxon>Magnoliopsida</taxon>
        <taxon>eudicotyledons</taxon>
        <taxon>Gunneridae</taxon>
        <taxon>Pentapetalae</taxon>
        <taxon>asterids</taxon>
        <taxon>lamiids</taxon>
        <taxon>Solanales</taxon>
        <taxon>Solanaceae</taxon>
        <taxon>Petunioideae</taxon>
        <taxon>Petunia</taxon>
    </lineage>
</organism>
<dbReference type="InterPro" id="IPR017451">
    <property type="entry name" value="F-box-assoc_interact_dom"/>
</dbReference>
<dbReference type="PROSITE" id="PS00092">
    <property type="entry name" value="N6_MTASE"/>
    <property type="match status" value="1"/>
</dbReference>
<dbReference type="NCBIfam" id="TIGR01640">
    <property type="entry name" value="F_box_assoc_1"/>
    <property type="match status" value="1"/>
</dbReference>
<accession>A0A076YGS7</accession>
<evidence type="ECO:0000313" key="2">
    <source>
        <dbReference type="EMBL" id="AIK66465.1"/>
    </source>
</evidence>
<dbReference type="InterPro" id="IPR050796">
    <property type="entry name" value="SCF_F-box_component"/>
</dbReference>
<dbReference type="GO" id="GO:0032259">
    <property type="term" value="P:methylation"/>
    <property type="evidence" value="ECO:0007669"/>
    <property type="project" value="InterPro"/>
</dbReference>
<dbReference type="InterPro" id="IPR001810">
    <property type="entry name" value="F-box_dom"/>
</dbReference>
<proteinExistence type="evidence at transcript level"/>
<dbReference type="PANTHER" id="PTHR31672">
    <property type="entry name" value="BNACNNG10540D PROTEIN"/>
    <property type="match status" value="1"/>
</dbReference>
<dbReference type="SUPFAM" id="SSF81383">
    <property type="entry name" value="F-box domain"/>
    <property type="match status" value="1"/>
</dbReference>
<gene>
    <name evidence="2" type="primary">S12-SLF13</name>
</gene>